<sequence>MATGGKKAGTSYATVGVVACQEGVCEGYTLFSQARTTYLLDKEGCLMHTWIAKRDIFVSYLRSTGNLIRDGNELELTPQFQAGGAAGYVEEVTWENELVWSWCAQPRFRYLTHHDLELLPNGNVLVLVWEKKSKAQALAAGRHPELVPDDEVWNNLVIELRPDPARHAADEAARWSQWDHLVQDFDDSKSNYVDDVAAHPDKYDINFCPPGGKNACRNGGLSPGQHEASGLAVFGGTGKTGERDWLHANGVAYTEKAGRGFVLLSYNVPSEVVIMEWPPNDGGILHRFGNPLVPRRGDRFDRSLFVQHSPKFVHDDDEQKLRVLLFNNGCAPSRMWSTIDEYVLDLGRGDVELAWSFGPPCGHHGSFYCHHSSGVRRCPDGKNNLVTMGPQGIIFEVTPEGKEVWRFISPIERRSSSPVGVVPQGSQRTTGKFGLFFATRYAPSHCPQFAELCPGPRIESCQPAC</sequence>
<organism evidence="1">
    <name type="scientific">Noctiluca scintillans</name>
    <name type="common">Sea sparkle</name>
    <name type="synonym">Red tide dinoflagellate</name>
    <dbReference type="NCBI Taxonomy" id="2966"/>
    <lineage>
        <taxon>Eukaryota</taxon>
        <taxon>Sar</taxon>
        <taxon>Alveolata</taxon>
        <taxon>Dinophyceae</taxon>
        <taxon>Noctilucales</taxon>
        <taxon>Noctilucaceae</taxon>
        <taxon>Noctiluca</taxon>
    </lineage>
</organism>
<accession>A0A7S1EZK5</accession>
<gene>
    <name evidence="1" type="ORF">NSCI0253_LOCUS8732</name>
</gene>
<dbReference type="AlphaFoldDB" id="A0A7S1EZK5"/>
<dbReference type="InterPro" id="IPR053143">
    <property type="entry name" value="Arylsulfate_ST"/>
</dbReference>
<dbReference type="EMBL" id="HBFQ01012459">
    <property type="protein sequence ID" value="CAD8834384.1"/>
    <property type="molecule type" value="Transcribed_RNA"/>
</dbReference>
<proteinExistence type="predicted"/>
<dbReference type="PROSITE" id="PS51257">
    <property type="entry name" value="PROKAR_LIPOPROTEIN"/>
    <property type="match status" value="1"/>
</dbReference>
<dbReference type="Pfam" id="PF05935">
    <property type="entry name" value="Arylsulfotrans"/>
    <property type="match status" value="1"/>
</dbReference>
<evidence type="ECO:0000313" key="1">
    <source>
        <dbReference type="EMBL" id="CAD8834384.1"/>
    </source>
</evidence>
<dbReference type="PANTHER" id="PTHR35340:SF5">
    <property type="entry name" value="ASST-DOMAIN-CONTAINING PROTEIN"/>
    <property type="match status" value="1"/>
</dbReference>
<dbReference type="GO" id="GO:0004062">
    <property type="term" value="F:aryl sulfotransferase activity"/>
    <property type="evidence" value="ECO:0007669"/>
    <property type="project" value="InterPro"/>
</dbReference>
<dbReference type="PANTHER" id="PTHR35340">
    <property type="entry name" value="PQQ ENZYME REPEAT PROTEIN-RELATED"/>
    <property type="match status" value="1"/>
</dbReference>
<reference evidence="1" key="1">
    <citation type="submission" date="2021-01" db="EMBL/GenBank/DDBJ databases">
        <authorList>
            <person name="Corre E."/>
            <person name="Pelletier E."/>
            <person name="Niang G."/>
            <person name="Scheremetjew M."/>
            <person name="Finn R."/>
            <person name="Kale V."/>
            <person name="Holt S."/>
            <person name="Cochrane G."/>
            <person name="Meng A."/>
            <person name="Brown T."/>
            <person name="Cohen L."/>
        </authorList>
    </citation>
    <scope>NUCLEOTIDE SEQUENCE</scope>
</reference>
<name>A0A7S1EZK5_NOCSC</name>
<protein>
    <submittedName>
        <fullName evidence="1">Uncharacterized protein</fullName>
    </submittedName>
</protein>
<dbReference type="InterPro" id="IPR010262">
    <property type="entry name" value="Arylsulfotransferase_bact"/>
</dbReference>